<dbReference type="Gene3D" id="3.10.10.10">
    <property type="entry name" value="HIV Type 1 Reverse Transcriptase, subunit A, domain 1"/>
    <property type="match status" value="1"/>
</dbReference>
<dbReference type="SUPFAM" id="SSF56672">
    <property type="entry name" value="DNA/RNA polymerases"/>
    <property type="match status" value="1"/>
</dbReference>
<dbReference type="GeneID" id="105425653"/>
<keyword evidence="2" id="KW-1185">Reference proteome</keyword>
<gene>
    <name evidence="3" type="primary">LOC105425653</name>
</gene>
<dbReference type="KEGG" id="pbar:105425653"/>
<evidence type="ECO:0000313" key="3">
    <source>
        <dbReference type="RefSeq" id="XP_011634814.1"/>
    </source>
</evidence>
<proteinExistence type="predicted"/>
<organism evidence="2 3">
    <name type="scientific">Pogonomyrmex barbatus</name>
    <name type="common">red harvester ant</name>
    <dbReference type="NCBI Taxonomy" id="144034"/>
    <lineage>
        <taxon>Eukaryota</taxon>
        <taxon>Metazoa</taxon>
        <taxon>Ecdysozoa</taxon>
        <taxon>Arthropoda</taxon>
        <taxon>Hexapoda</taxon>
        <taxon>Insecta</taxon>
        <taxon>Pterygota</taxon>
        <taxon>Neoptera</taxon>
        <taxon>Endopterygota</taxon>
        <taxon>Hymenoptera</taxon>
        <taxon>Apocrita</taxon>
        <taxon>Aculeata</taxon>
        <taxon>Formicoidea</taxon>
        <taxon>Formicidae</taxon>
        <taxon>Myrmicinae</taxon>
        <taxon>Pogonomyrmex</taxon>
    </lineage>
</organism>
<evidence type="ECO:0000313" key="2">
    <source>
        <dbReference type="Proteomes" id="UP000504615"/>
    </source>
</evidence>
<feature type="region of interest" description="Disordered" evidence="1">
    <location>
        <begin position="205"/>
        <end position="230"/>
    </location>
</feature>
<dbReference type="AlphaFoldDB" id="A0A6I9VZQ5"/>
<dbReference type="PANTHER" id="PTHR33327">
    <property type="entry name" value="ENDONUCLEASE"/>
    <property type="match status" value="1"/>
</dbReference>
<dbReference type="RefSeq" id="XP_011634814.1">
    <property type="nucleotide sequence ID" value="XM_011636512.1"/>
</dbReference>
<dbReference type="PANTHER" id="PTHR33327:SF3">
    <property type="entry name" value="RNA-DIRECTED DNA POLYMERASE"/>
    <property type="match status" value="1"/>
</dbReference>
<feature type="compositionally biased region" description="Polar residues" evidence="1">
    <location>
        <begin position="213"/>
        <end position="230"/>
    </location>
</feature>
<protein>
    <submittedName>
        <fullName evidence="3">Uncharacterized protein LOC105425653</fullName>
    </submittedName>
</protein>
<dbReference type="GO" id="GO:0071897">
    <property type="term" value="P:DNA biosynthetic process"/>
    <property type="evidence" value="ECO:0007669"/>
    <property type="project" value="UniProtKB-ARBA"/>
</dbReference>
<dbReference type="Proteomes" id="UP000504615">
    <property type="component" value="Unplaced"/>
</dbReference>
<accession>A0A6I9VZQ5</accession>
<sequence length="230" mass="25590">MKQQKVIEESHSSWISAAVMVKKKDGTLRFCMDYRKLNAITEKDCYPLPKIYDLLDQLVKKFLVFHVGFKKWVLAANADTAILPHIKDLIMNPPSNNKYDALKERVLNIFSVSQSAKLRQLLKGQVLGDKKPSHFLLKLKNLAGDQVTDSILKTLFMEQLPENYRIILATIDEPDLDKFATIADKIADSMTMKLLNNSAAMTSSGPGDMSACHAQSSSVSGANDASEISV</sequence>
<reference evidence="3" key="1">
    <citation type="submission" date="2025-08" db="UniProtKB">
        <authorList>
            <consortium name="RefSeq"/>
        </authorList>
    </citation>
    <scope>IDENTIFICATION</scope>
</reference>
<name>A0A6I9VZQ5_9HYME</name>
<dbReference type="OrthoDB" id="7614231at2759"/>
<dbReference type="InterPro" id="IPR043502">
    <property type="entry name" value="DNA/RNA_pol_sf"/>
</dbReference>
<evidence type="ECO:0000256" key="1">
    <source>
        <dbReference type="SAM" id="MobiDB-lite"/>
    </source>
</evidence>